<proteinExistence type="predicted"/>
<accession>A0ABT5K0W0</accession>
<reference evidence="2 3" key="1">
    <citation type="submission" date="2022-10" db="EMBL/GenBank/DDBJ databases">
        <title>Janthinobacterium sp. hw3 Genome sequencing.</title>
        <authorList>
            <person name="Park S."/>
        </authorList>
    </citation>
    <scope>NUCLEOTIDE SEQUENCE [LARGE SCALE GENOMIC DNA]</scope>
    <source>
        <strain evidence="3">hw3</strain>
    </source>
</reference>
<evidence type="ECO:0000256" key="1">
    <source>
        <dbReference type="SAM" id="SignalP"/>
    </source>
</evidence>
<feature type="signal peptide" evidence="1">
    <location>
        <begin position="1"/>
        <end position="20"/>
    </location>
</feature>
<organism evidence="2 3">
    <name type="scientific">Janthinobacterium fluminis</name>
    <dbReference type="NCBI Taxonomy" id="2987524"/>
    <lineage>
        <taxon>Bacteria</taxon>
        <taxon>Pseudomonadati</taxon>
        <taxon>Pseudomonadota</taxon>
        <taxon>Betaproteobacteria</taxon>
        <taxon>Burkholderiales</taxon>
        <taxon>Oxalobacteraceae</taxon>
        <taxon>Janthinobacterium</taxon>
    </lineage>
</organism>
<dbReference type="SUPFAM" id="SSF53850">
    <property type="entry name" value="Periplasmic binding protein-like II"/>
    <property type="match status" value="1"/>
</dbReference>
<comment type="caution">
    <text evidence="2">The sequence shown here is derived from an EMBL/GenBank/DDBJ whole genome shotgun (WGS) entry which is preliminary data.</text>
</comment>
<sequence>MLWSRLCLCAVLLLPAWAQAVKLRLCVDARPHPPFLTPDGGGSVGLLMRLAAAEVGVELELYHAPVTRCREEIRANLADGYPSASHTPSWLPLLDYPMKKGRPDPARSVLFVRVLAFQRKGGGVDWDGRRFARLATPVLVAYGSVLIGDRLAALRQPSDTTGKNLDVVFAKLLAGRGDVALGWEQDGLNLMGKPEFAGKVEALSLPFAEEWFYLGLSKRFYQQYPGVAEQLWAAIGRLRNSPLYLDALREPLAQTAKALKE</sequence>
<protein>
    <submittedName>
        <fullName evidence="2">Uncharacterized protein</fullName>
    </submittedName>
</protein>
<dbReference type="Proteomes" id="UP001221208">
    <property type="component" value="Unassembled WGS sequence"/>
</dbReference>
<evidence type="ECO:0000313" key="2">
    <source>
        <dbReference type="EMBL" id="MDC8758619.1"/>
    </source>
</evidence>
<name>A0ABT5K0W0_9BURK</name>
<dbReference type="EMBL" id="JAQQXR010000005">
    <property type="protein sequence ID" value="MDC8758619.1"/>
    <property type="molecule type" value="Genomic_DNA"/>
</dbReference>
<keyword evidence="1" id="KW-0732">Signal</keyword>
<feature type="chain" id="PRO_5047373129" evidence="1">
    <location>
        <begin position="21"/>
        <end position="261"/>
    </location>
</feature>
<gene>
    <name evidence="2" type="ORF">OIK44_13635</name>
</gene>
<evidence type="ECO:0000313" key="3">
    <source>
        <dbReference type="Proteomes" id="UP001221208"/>
    </source>
</evidence>
<keyword evidence="3" id="KW-1185">Reference proteome</keyword>
<dbReference type="RefSeq" id="WP_273671318.1">
    <property type="nucleotide sequence ID" value="NZ_JAQQXR010000005.1"/>
</dbReference>